<dbReference type="SUPFAM" id="SSF46992">
    <property type="entry name" value="Ribosomal protein S20"/>
    <property type="match status" value="1"/>
</dbReference>
<evidence type="ECO:0000256" key="7">
    <source>
        <dbReference type="HAMAP-Rule" id="MF_00500"/>
    </source>
</evidence>
<evidence type="ECO:0000313" key="9">
    <source>
        <dbReference type="EMBL" id="NMD99638.1"/>
    </source>
</evidence>
<keyword evidence="5 7" id="KW-0687">Ribonucleoprotein</keyword>
<keyword evidence="2 7" id="KW-0699">rRNA-binding</keyword>
<organism evidence="9 10">
    <name type="scientific">Selenomonas bovis</name>
    <dbReference type="NCBI Taxonomy" id="416586"/>
    <lineage>
        <taxon>Bacteria</taxon>
        <taxon>Bacillati</taxon>
        <taxon>Bacillota</taxon>
        <taxon>Negativicutes</taxon>
        <taxon>Selenomonadales</taxon>
        <taxon>Selenomonadaceae</taxon>
        <taxon>Selenomonas</taxon>
    </lineage>
</organism>
<comment type="caution">
    <text evidence="9">The sequence shown here is derived from an EMBL/GenBank/DDBJ whole genome shotgun (WGS) entry which is preliminary data.</text>
</comment>
<evidence type="ECO:0000256" key="2">
    <source>
        <dbReference type="ARBA" id="ARBA00022730"/>
    </source>
</evidence>
<reference evidence="9 10" key="1">
    <citation type="submission" date="2020-04" db="EMBL/GenBank/DDBJ databases">
        <authorList>
            <person name="Hitch T.C.A."/>
            <person name="Wylensek D."/>
            <person name="Clavel T."/>
        </authorList>
    </citation>
    <scope>NUCLEOTIDE SEQUENCE [LARGE SCALE GENOMIC DNA]</scope>
    <source>
        <strain evidence="9 10">PG-130-P53-12</strain>
    </source>
</reference>
<comment type="function">
    <text evidence="7">Binds directly to 16S ribosomal RNA.</text>
</comment>
<comment type="similarity">
    <text evidence="1 7">Belongs to the bacterial ribosomal protein bS20 family.</text>
</comment>
<evidence type="ECO:0000256" key="3">
    <source>
        <dbReference type="ARBA" id="ARBA00022884"/>
    </source>
</evidence>
<feature type="region of interest" description="Disordered" evidence="8">
    <location>
        <begin position="1"/>
        <end position="28"/>
    </location>
</feature>
<dbReference type="PANTHER" id="PTHR33398:SF1">
    <property type="entry name" value="SMALL RIBOSOMAL SUBUNIT PROTEIN BS20C"/>
    <property type="match status" value="1"/>
</dbReference>
<dbReference type="GO" id="GO:0006412">
    <property type="term" value="P:translation"/>
    <property type="evidence" value="ECO:0007669"/>
    <property type="project" value="UniProtKB-UniRule"/>
</dbReference>
<dbReference type="GO" id="GO:0070181">
    <property type="term" value="F:small ribosomal subunit rRNA binding"/>
    <property type="evidence" value="ECO:0007669"/>
    <property type="project" value="TreeGrafter"/>
</dbReference>
<keyword evidence="10" id="KW-1185">Reference proteome</keyword>
<keyword evidence="4 7" id="KW-0689">Ribosomal protein</keyword>
<dbReference type="EMBL" id="JABAFA010000042">
    <property type="protein sequence ID" value="NMD99638.1"/>
    <property type="molecule type" value="Genomic_DNA"/>
</dbReference>
<evidence type="ECO:0000256" key="4">
    <source>
        <dbReference type="ARBA" id="ARBA00022980"/>
    </source>
</evidence>
<keyword evidence="3 7" id="KW-0694">RNA-binding</keyword>
<evidence type="ECO:0000256" key="5">
    <source>
        <dbReference type="ARBA" id="ARBA00023274"/>
    </source>
</evidence>
<dbReference type="HAMAP" id="MF_00500">
    <property type="entry name" value="Ribosomal_bS20"/>
    <property type="match status" value="1"/>
</dbReference>
<protein>
    <recommendedName>
        <fullName evidence="6 7">Small ribosomal subunit protein bS20</fullName>
    </recommendedName>
</protein>
<dbReference type="AlphaFoldDB" id="A0A848B8R3"/>
<dbReference type="GO" id="GO:0015935">
    <property type="term" value="C:small ribosomal subunit"/>
    <property type="evidence" value="ECO:0007669"/>
    <property type="project" value="TreeGrafter"/>
</dbReference>
<dbReference type="InterPro" id="IPR036510">
    <property type="entry name" value="Ribosomal_bS20_sf"/>
</dbReference>
<dbReference type="NCBIfam" id="TIGR00029">
    <property type="entry name" value="S20"/>
    <property type="match status" value="1"/>
</dbReference>
<dbReference type="RefSeq" id="WP_019543348.1">
    <property type="nucleotide sequence ID" value="NZ_DBGAXS010000119.1"/>
</dbReference>
<dbReference type="Proteomes" id="UP000543804">
    <property type="component" value="Unassembled WGS sequence"/>
</dbReference>
<dbReference type="Pfam" id="PF01649">
    <property type="entry name" value="Ribosomal_S20p"/>
    <property type="match status" value="1"/>
</dbReference>
<accession>A0A848B8R3</accession>
<dbReference type="Gene3D" id="1.20.58.110">
    <property type="entry name" value="Ribosomal protein S20"/>
    <property type="match status" value="1"/>
</dbReference>
<evidence type="ECO:0000256" key="6">
    <source>
        <dbReference type="ARBA" id="ARBA00035136"/>
    </source>
</evidence>
<sequence length="88" mass="9522">MPNIKASILSVKSDAKRHAKNAAEKSRVRTASRRVLDAVEAGNADEAKSLLTLACKTIDQAAANHVYHKNCAARKKSRLARKVNALAK</sequence>
<dbReference type="InterPro" id="IPR002583">
    <property type="entry name" value="Ribosomal_bS20"/>
</dbReference>
<dbReference type="GO" id="GO:0003735">
    <property type="term" value="F:structural constituent of ribosome"/>
    <property type="evidence" value="ECO:0007669"/>
    <property type="project" value="InterPro"/>
</dbReference>
<name>A0A848B8R3_9FIRM</name>
<evidence type="ECO:0000313" key="10">
    <source>
        <dbReference type="Proteomes" id="UP000543804"/>
    </source>
</evidence>
<evidence type="ECO:0000256" key="8">
    <source>
        <dbReference type="SAM" id="MobiDB-lite"/>
    </source>
</evidence>
<gene>
    <name evidence="7 9" type="primary">rpsT</name>
    <name evidence="9" type="ORF">HF878_09230</name>
</gene>
<dbReference type="GO" id="GO:0005829">
    <property type="term" value="C:cytosol"/>
    <property type="evidence" value="ECO:0007669"/>
    <property type="project" value="TreeGrafter"/>
</dbReference>
<evidence type="ECO:0000256" key="1">
    <source>
        <dbReference type="ARBA" id="ARBA00007634"/>
    </source>
</evidence>
<proteinExistence type="inferred from homology"/>
<feature type="compositionally biased region" description="Basic and acidic residues" evidence="8">
    <location>
        <begin position="13"/>
        <end position="27"/>
    </location>
</feature>
<dbReference type="PANTHER" id="PTHR33398">
    <property type="entry name" value="30S RIBOSOMAL PROTEIN S20"/>
    <property type="match status" value="1"/>
</dbReference>